<keyword evidence="3" id="KW-1185">Reference proteome</keyword>
<name>A0A562R160_9BRAD</name>
<feature type="transmembrane region" description="Helical" evidence="1">
    <location>
        <begin position="159"/>
        <end position="178"/>
    </location>
</feature>
<protein>
    <submittedName>
        <fullName evidence="2">Uncharacterized protein</fullName>
    </submittedName>
</protein>
<feature type="transmembrane region" description="Helical" evidence="1">
    <location>
        <begin position="236"/>
        <end position="259"/>
    </location>
</feature>
<dbReference type="AlphaFoldDB" id="A0A562R160"/>
<dbReference type="RefSeq" id="WP_018643190.1">
    <property type="nucleotide sequence ID" value="NZ_VLLA01000021.1"/>
</dbReference>
<comment type="caution">
    <text evidence="2">The sequence shown here is derived from an EMBL/GenBank/DDBJ whole genome shotgun (WGS) entry which is preliminary data.</text>
</comment>
<reference evidence="2 3" key="1">
    <citation type="journal article" date="2015" name="Stand. Genomic Sci.">
        <title>Genomic Encyclopedia of Bacterial and Archaeal Type Strains, Phase III: the genomes of soil and plant-associated and newly described type strains.</title>
        <authorList>
            <person name="Whitman W.B."/>
            <person name="Woyke T."/>
            <person name="Klenk H.P."/>
            <person name="Zhou Y."/>
            <person name="Lilburn T.G."/>
            <person name="Beck B.J."/>
            <person name="De Vos P."/>
            <person name="Vandamme P."/>
            <person name="Eisen J.A."/>
            <person name="Garrity G."/>
            <person name="Hugenholtz P."/>
            <person name="Kyrpides N.C."/>
        </authorList>
    </citation>
    <scope>NUCLEOTIDE SEQUENCE [LARGE SCALE GENOMIC DNA]</scope>
    <source>
        <strain evidence="2 3">CGMCC 1.10948</strain>
    </source>
</reference>
<organism evidence="2 3">
    <name type="scientific">Bradyrhizobium huanghuaihaiense</name>
    <dbReference type="NCBI Taxonomy" id="990078"/>
    <lineage>
        <taxon>Bacteria</taxon>
        <taxon>Pseudomonadati</taxon>
        <taxon>Pseudomonadota</taxon>
        <taxon>Alphaproteobacteria</taxon>
        <taxon>Hyphomicrobiales</taxon>
        <taxon>Nitrobacteraceae</taxon>
        <taxon>Bradyrhizobium</taxon>
    </lineage>
</organism>
<dbReference type="OrthoDB" id="8206879at2"/>
<feature type="transmembrane region" description="Helical" evidence="1">
    <location>
        <begin position="316"/>
        <end position="336"/>
    </location>
</feature>
<feature type="transmembrane region" description="Helical" evidence="1">
    <location>
        <begin position="343"/>
        <end position="361"/>
    </location>
</feature>
<evidence type="ECO:0000313" key="2">
    <source>
        <dbReference type="EMBL" id="TWI62767.1"/>
    </source>
</evidence>
<keyword evidence="1" id="KW-1133">Transmembrane helix</keyword>
<accession>A0A562R160</accession>
<feature type="transmembrane region" description="Helical" evidence="1">
    <location>
        <begin position="20"/>
        <end position="36"/>
    </location>
</feature>
<dbReference type="Proteomes" id="UP000316291">
    <property type="component" value="Unassembled WGS sequence"/>
</dbReference>
<sequence>MSASLGNETDDASPSLKTLFAYWLVPSVLVVLWHYGEFPARVMHALTGLPWRPMKVALLAPVALAPFLVLIYFRKYFATRTRIGLLVCCGLALSVATNEANYLRAAMQHSLDNEIAYVTKLNLVEGVIRPLISRIVQGYVWVLGDDNSGRSTYVTHLSINYMFDSASFIAAFALATVLVRPASLLIHILFVLFVAFFAEAAFVPGRMGSAFLAGGFFWQLFLIASKRYGVALLSGLLISFARTDVVFAAAFAIPGILWFERRWSDSWAWLTFAGLLIISLVIPKILIALSPVQPDFSSFLLTHGDYFTKPLGNLSASRIAAGMAAPLFVLLILTWTPGVSRTTALMLPPALVYLAMVFVIADFSETNKLGPTLGALALICSERLATYFQPKTEPNVES</sequence>
<feature type="transmembrane region" description="Helical" evidence="1">
    <location>
        <begin position="266"/>
        <end position="289"/>
    </location>
</feature>
<dbReference type="EMBL" id="VLLA01000021">
    <property type="protein sequence ID" value="TWI62767.1"/>
    <property type="molecule type" value="Genomic_DNA"/>
</dbReference>
<keyword evidence="1" id="KW-0812">Transmembrane</keyword>
<keyword evidence="1" id="KW-0472">Membrane</keyword>
<evidence type="ECO:0000313" key="3">
    <source>
        <dbReference type="Proteomes" id="UP000316291"/>
    </source>
</evidence>
<feature type="transmembrane region" description="Helical" evidence="1">
    <location>
        <begin position="210"/>
        <end position="230"/>
    </location>
</feature>
<feature type="transmembrane region" description="Helical" evidence="1">
    <location>
        <begin position="56"/>
        <end position="73"/>
    </location>
</feature>
<proteinExistence type="predicted"/>
<evidence type="ECO:0000256" key="1">
    <source>
        <dbReference type="SAM" id="Phobius"/>
    </source>
</evidence>
<gene>
    <name evidence="2" type="ORF">IQ16_06515</name>
</gene>
<feature type="transmembrane region" description="Helical" evidence="1">
    <location>
        <begin position="184"/>
        <end position="203"/>
    </location>
</feature>